<accession>A0ABR0NKW4</accession>
<proteinExistence type="predicted"/>
<dbReference type="InterPro" id="IPR036397">
    <property type="entry name" value="RNaseH_sf"/>
</dbReference>
<dbReference type="CDD" id="cd06222">
    <property type="entry name" value="RNase_H_like"/>
    <property type="match status" value="1"/>
</dbReference>
<reference evidence="2 3" key="1">
    <citation type="submission" date="2023-03" db="EMBL/GenBank/DDBJ databases">
        <title>WGS of Gossypium arboreum.</title>
        <authorList>
            <person name="Yu D."/>
        </authorList>
    </citation>
    <scope>NUCLEOTIDE SEQUENCE [LARGE SCALE GENOMIC DNA]</scope>
    <source>
        <tissue evidence="2">Leaf</tissue>
    </source>
</reference>
<dbReference type="InterPro" id="IPR002156">
    <property type="entry name" value="RNaseH_domain"/>
</dbReference>
<dbReference type="Pfam" id="PF13456">
    <property type="entry name" value="RVT_3"/>
    <property type="match status" value="1"/>
</dbReference>
<evidence type="ECO:0000313" key="3">
    <source>
        <dbReference type="Proteomes" id="UP001358586"/>
    </source>
</evidence>
<gene>
    <name evidence="2" type="ORF">PVK06_036943</name>
</gene>
<sequence>MVGGVLWDFSGNWVEGFQGFIGRESVVNSELWAILHDLEITLNRGYNKVIMETDCMMAMEMIKEGLGSTHSTTIVRKIKMMPRQFASVKFQFVNREGNMIVHWLARTFPSSEVDLVRIDVPLFHIRKLLLEDKLDDTHIRIN</sequence>
<comment type="caution">
    <text evidence="2">The sequence shown here is derived from an EMBL/GenBank/DDBJ whole genome shotgun (WGS) entry which is preliminary data.</text>
</comment>
<dbReference type="InterPro" id="IPR012337">
    <property type="entry name" value="RNaseH-like_sf"/>
</dbReference>
<dbReference type="PANTHER" id="PTHR47723">
    <property type="entry name" value="OS05G0353850 PROTEIN"/>
    <property type="match status" value="1"/>
</dbReference>
<dbReference type="InterPro" id="IPR053151">
    <property type="entry name" value="RNase_H-like"/>
</dbReference>
<keyword evidence="3" id="KW-1185">Reference proteome</keyword>
<dbReference type="EMBL" id="JARKNE010000010">
    <property type="protein sequence ID" value="KAK5795671.1"/>
    <property type="molecule type" value="Genomic_DNA"/>
</dbReference>
<dbReference type="PANTHER" id="PTHR47723:SF19">
    <property type="entry name" value="POLYNUCLEOTIDYL TRANSFERASE, RIBONUCLEASE H-LIKE SUPERFAMILY PROTEIN"/>
    <property type="match status" value="1"/>
</dbReference>
<dbReference type="SUPFAM" id="SSF53098">
    <property type="entry name" value="Ribonuclease H-like"/>
    <property type="match status" value="1"/>
</dbReference>
<dbReference type="Gene3D" id="3.30.420.10">
    <property type="entry name" value="Ribonuclease H-like superfamily/Ribonuclease H"/>
    <property type="match status" value="1"/>
</dbReference>
<feature type="domain" description="RNase H type-1" evidence="1">
    <location>
        <begin position="2"/>
        <end position="106"/>
    </location>
</feature>
<name>A0ABR0NKW4_GOSAR</name>
<evidence type="ECO:0000259" key="1">
    <source>
        <dbReference type="Pfam" id="PF13456"/>
    </source>
</evidence>
<protein>
    <recommendedName>
        <fullName evidence="1">RNase H type-1 domain-containing protein</fullName>
    </recommendedName>
</protein>
<organism evidence="2 3">
    <name type="scientific">Gossypium arboreum</name>
    <name type="common">Tree cotton</name>
    <name type="synonym">Gossypium nanking</name>
    <dbReference type="NCBI Taxonomy" id="29729"/>
    <lineage>
        <taxon>Eukaryota</taxon>
        <taxon>Viridiplantae</taxon>
        <taxon>Streptophyta</taxon>
        <taxon>Embryophyta</taxon>
        <taxon>Tracheophyta</taxon>
        <taxon>Spermatophyta</taxon>
        <taxon>Magnoliopsida</taxon>
        <taxon>eudicotyledons</taxon>
        <taxon>Gunneridae</taxon>
        <taxon>Pentapetalae</taxon>
        <taxon>rosids</taxon>
        <taxon>malvids</taxon>
        <taxon>Malvales</taxon>
        <taxon>Malvaceae</taxon>
        <taxon>Malvoideae</taxon>
        <taxon>Gossypium</taxon>
    </lineage>
</organism>
<evidence type="ECO:0000313" key="2">
    <source>
        <dbReference type="EMBL" id="KAK5795671.1"/>
    </source>
</evidence>
<dbReference type="InterPro" id="IPR044730">
    <property type="entry name" value="RNase_H-like_dom_plant"/>
</dbReference>
<dbReference type="Proteomes" id="UP001358586">
    <property type="component" value="Chromosome 10"/>
</dbReference>